<comment type="caution">
    <text evidence="2">The sequence shown here is derived from an EMBL/GenBank/DDBJ whole genome shotgun (WGS) entry which is preliminary data.</text>
</comment>
<reference evidence="2" key="1">
    <citation type="journal article" date="2020" name="Fungal Divers.">
        <title>Resolving the Mortierellaceae phylogeny through synthesis of multi-gene phylogenetics and phylogenomics.</title>
        <authorList>
            <person name="Vandepol N."/>
            <person name="Liber J."/>
            <person name="Desiro A."/>
            <person name="Na H."/>
            <person name="Kennedy M."/>
            <person name="Barry K."/>
            <person name="Grigoriev I.V."/>
            <person name="Miller A.N."/>
            <person name="O'Donnell K."/>
            <person name="Stajich J.E."/>
            <person name="Bonito G."/>
        </authorList>
    </citation>
    <scope>NUCLEOTIDE SEQUENCE</scope>
    <source>
        <strain evidence="2">MES-2147</strain>
    </source>
</reference>
<accession>A0A9P6LRJ8</accession>
<feature type="non-terminal residue" evidence="2">
    <location>
        <position position="356"/>
    </location>
</feature>
<feature type="compositionally biased region" description="Polar residues" evidence="1">
    <location>
        <begin position="270"/>
        <end position="281"/>
    </location>
</feature>
<evidence type="ECO:0000313" key="3">
    <source>
        <dbReference type="Proteomes" id="UP000749646"/>
    </source>
</evidence>
<dbReference type="OrthoDB" id="2416239at2759"/>
<proteinExistence type="predicted"/>
<dbReference type="Proteomes" id="UP000749646">
    <property type="component" value="Unassembled WGS sequence"/>
</dbReference>
<evidence type="ECO:0000256" key="1">
    <source>
        <dbReference type="SAM" id="MobiDB-lite"/>
    </source>
</evidence>
<feature type="compositionally biased region" description="Basic and acidic residues" evidence="1">
    <location>
        <begin position="219"/>
        <end position="269"/>
    </location>
</feature>
<evidence type="ECO:0000313" key="2">
    <source>
        <dbReference type="EMBL" id="KAF9920594.1"/>
    </source>
</evidence>
<protein>
    <submittedName>
        <fullName evidence="2">Uncharacterized protein</fullName>
    </submittedName>
</protein>
<keyword evidence="3" id="KW-1185">Reference proteome</keyword>
<name>A0A9P6LRJ8_9FUNG</name>
<organism evidence="2 3">
    <name type="scientific">Modicella reniformis</name>
    <dbReference type="NCBI Taxonomy" id="1440133"/>
    <lineage>
        <taxon>Eukaryota</taxon>
        <taxon>Fungi</taxon>
        <taxon>Fungi incertae sedis</taxon>
        <taxon>Mucoromycota</taxon>
        <taxon>Mortierellomycotina</taxon>
        <taxon>Mortierellomycetes</taxon>
        <taxon>Mortierellales</taxon>
        <taxon>Mortierellaceae</taxon>
        <taxon>Modicella</taxon>
    </lineage>
</organism>
<dbReference type="AlphaFoldDB" id="A0A9P6LRJ8"/>
<feature type="region of interest" description="Disordered" evidence="1">
    <location>
        <begin position="214"/>
        <end position="306"/>
    </location>
</feature>
<dbReference type="EMBL" id="JAAAHW010011222">
    <property type="protein sequence ID" value="KAF9920594.1"/>
    <property type="molecule type" value="Genomic_DNA"/>
</dbReference>
<feature type="compositionally biased region" description="Low complexity" evidence="1">
    <location>
        <begin position="289"/>
        <end position="306"/>
    </location>
</feature>
<sequence>MERQHDRERSIELHGLPPRVNLELIKLAANQTGQVENITLRACARGVKMNAVVTFEEIESVETLSDYCVRHMAIGKNLVRIKRLGDELIHWELQHACKIHGLPPGTTSTYLMRNVRDLNIKADFVEVPQYFARNSSQVGYRQEAFVYFKNEDDMTQGMAISIKMGRNELSKKDVTPATEQCTMEKGAYKKKVMEFHMAPPAKVRRGTTFADLLKGKGQTPKEQEVEKKEQNEQKEKEEKNKKNKEKENNEKEDKEAMNKGKGKAGKENKSNQGGQSSGTTQKKAEEQKSTQSAAQQTKTATTQAKTTVTRTTYQVGAQTDFSSTIADLLARQRTLESSMNDMQRTMKQLMETQNNL</sequence>
<gene>
    <name evidence="2" type="ORF">BGZ65_011121</name>
</gene>